<feature type="domain" description="Prolyl 4-hydroxylase alpha subunit Fe(2+) 2OG dioxygenase" evidence="2">
    <location>
        <begin position="343"/>
        <end position="429"/>
    </location>
</feature>
<feature type="compositionally biased region" description="Low complexity" evidence="1">
    <location>
        <begin position="1137"/>
        <end position="1146"/>
    </location>
</feature>
<proteinExistence type="predicted"/>
<comment type="caution">
    <text evidence="3">The sequence shown here is derived from an EMBL/GenBank/DDBJ whole genome shotgun (WGS) entry which is preliminary data.</text>
</comment>
<dbReference type="InterPro" id="IPR044862">
    <property type="entry name" value="Pro_4_hyd_alph_FE2OG_OXY"/>
</dbReference>
<dbReference type="PANTHER" id="PTHR33099">
    <property type="entry name" value="FE2OG DIOXYGENASE DOMAIN-CONTAINING PROTEIN"/>
    <property type="match status" value="1"/>
</dbReference>
<feature type="region of interest" description="Disordered" evidence="1">
    <location>
        <begin position="1131"/>
        <end position="1188"/>
    </location>
</feature>
<dbReference type="Gene3D" id="2.60.120.620">
    <property type="entry name" value="q2cbj1_9rhob like domain"/>
    <property type="match status" value="1"/>
</dbReference>
<name>A0A369JG50_HYPMA</name>
<feature type="region of interest" description="Disordered" evidence="1">
    <location>
        <begin position="200"/>
        <end position="220"/>
    </location>
</feature>
<reference evidence="3" key="1">
    <citation type="submission" date="2018-04" db="EMBL/GenBank/DDBJ databases">
        <title>Whole genome sequencing of Hypsizygus marmoreus.</title>
        <authorList>
            <person name="Choi I.-G."/>
            <person name="Min B."/>
            <person name="Kim J.-G."/>
            <person name="Kim S."/>
            <person name="Oh Y.-L."/>
            <person name="Kong W.-S."/>
            <person name="Park H."/>
            <person name="Jeong J."/>
            <person name="Song E.-S."/>
        </authorList>
    </citation>
    <scope>NUCLEOTIDE SEQUENCE [LARGE SCALE GENOMIC DNA]</scope>
    <source>
        <strain evidence="3">51987-8</strain>
    </source>
</reference>
<organism evidence="3 4">
    <name type="scientific">Hypsizygus marmoreus</name>
    <name type="common">White beech mushroom</name>
    <name type="synonym">Agaricus marmoreus</name>
    <dbReference type="NCBI Taxonomy" id="39966"/>
    <lineage>
        <taxon>Eukaryota</taxon>
        <taxon>Fungi</taxon>
        <taxon>Dikarya</taxon>
        <taxon>Basidiomycota</taxon>
        <taxon>Agaricomycotina</taxon>
        <taxon>Agaricomycetes</taxon>
        <taxon>Agaricomycetidae</taxon>
        <taxon>Agaricales</taxon>
        <taxon>Tricholomatineae</taxon>
        <taxon>Lyophyllaceae</taxon>
        <taxon>Hypsizygus</taxon>
    </lineage>
</organism>
<dbReference type="OrthoDB" id="124582at2759"/>
<dbReference type="Pfam" id="PF13640">
    <property type="entry name" value="2OG-FeII_Oxy_3"/>
    <property type="match status" value="1"/>
</dbReference>
<accession>A0A369JG50</accession>
<protein>
    <recommendedName>
        <fullName evidence="2">Prolyl 4-hydroxylase alpha subunit Fe(2+) 2OG dioxygenase domain-containing protein</fullName>
    </recommendedName>
</protein>
<evidence type="ECO:0000313" key="3">
    <source>
        <dbReference type="EMBL" id="RDB18394.1"/>
    </source>
</evidence>
<feature type="compositionally biased region" description="Acidic residues" evidence="1">
    <location>
        <begin position="200"/>
        <end position="212"/>
    </location>
</feature>
<evidence type="ECO:0000259" key="2">
    <source>
        <dbReference type="Pfam" id="PF13640"/>
    </source>
</evidence>
<gene>
    <name evidence="3" type="ORF">Hypma_000354</name>
</gene>
<dbReference type="Proteomes" id="UP000076154">
    <property type="component" value="Unassembled WGS sequence"/>
</dbReference>
<evidence type="ECO:0000313" key="4">
    <source>
        <dbReference type="Proteomes" id="UP000076154"/>
    </source>
</evidence>
<keyword evidence="4" id="KW-1185">Reference proteome</keyword>
<dbReference type="PANTHER" id="PTHR33099:SF7">
    <property type="entry name" value="MYND-TYPE DOMAIN-CONTAINING PROTEIN"/>
    <property type="match status" value="1"/>
</dbReference>
<dbReference type="EMBL" id="LUEZ02000102">
    <property type="protein sequence ID" value="RDB18394.1"/>
    <property type="molecule type" value="Genomic_DNA"/>
</dbReference>
<evidence type="ECO:0000256" key="1">
    <source>
        <dbReference type="SAM" id="MobiDB-lite"/>
    </source>
</evidence>
<dbReference type="AlphaFoldDB" id="A0A369JG50"/>
<dbReference type="InParanoid" id="A0A369JG50"/>
<sequence>MASASEANVMSQLLDMDVDIPNSHHTTDAAPLVEASKSGTASLEPIQKEIFLPGSEIPLVVEGLPHTVETSHTSQPLQNDEVSHFETYGGSDTISNETIATSLERMEEKMTASAQPQLSTKENDPESVLDAVTREPMLRNPSPLEDVPLAPTYPPVVYPPIPTTSHNPTSVSAELMDVDNQSGSKTPDNFIAEDGMLDEDTAESDTTDDDASSDVSAGDDLRDDLEDVLKGDFDFKGSYYFAQVAPAAPNPCLNIDGLGPVGLPLSPRDAKAIIECSARAPFGHGECTVVDTDVRDTWEIEPVRVKFDNPAWEAFIKSTVVACVSQALGVATRAAAPRCELYKLLLYEAGSHFLPHQDTEKADGMFATVVIVLPSQYTGGEVHVSHSTSTNVIDLAPESLLSTVMLAWYTDVMHEVKPITSGYRLALSYNLIHTSMSVPRPTLPDMNSSLARLSHVLRKWRKEAYQDDSETDIIAYLLQHQYNTLNLKAGVEALKGEDAHMVMSLRTVAEELGFAVCLANLSYNERGYAEDHGYSYGKRGRYGYGYDDEDDDDDETPAMAEVEETTIEIENIVDLDGNLLLDGQKIILGEESIIPKEPFEGESPDDTEYEGYMGNGAGSLDYWYHRTVLVLFHEDNAPRILFSTGGVNYALLKLKKSGSSIPSESDKIMADLVLKTINPQGKAIAATMAEYALKWKDLDMWKTVIKKSGSLIGTLGVERLIHGWKTFTFEKVRSTFDDLLLNSPRLSDRIEFIQSVPLQASSDDRDQVNKWSQDQYSLVFASFKSPVIEDIPVLITAGRVRGAVFLLKEILPQVVKNPSTYTFLAAFVRSLHEHKDSVPDAPATNLEALGSGPAVGKDNYNSLVEQCLTAAVTQWDAVVAQPANPQYRGYGYGYGYGYAQPQQPSASQQSKITRIVELVELSILTNHLTPSKNLFLLLLKVQGTPEKKFETLYTPLLPRLRNVLREKGVDVVTSPFGDFFQLLIGSYLRDVLKGSSHRPKLRKIGCGCGDCNPLDIFMNSTSATQTFRLAQARRNHLENQLRTASDLVTFVTIRSGSPHGVCVTKRPEVVASLQWNSRVTQAKNLLRDIGGDDDIARLMGNRYADVLKALQGTQPFALTIGDAVKRNPINHPTAVASSSQGSTSLSANVPTVSSSAMPAGSSVAGKKRKKSSLVSLGPVIDLTGEDSS</sequence>
<feature type="compositionally biased region" description="Polar residues" evidence="1">
    <location>
        <begin position="1147"/>
        <end position="1156"/>
    </location>
</feature>